<dbReference type="AlphaFoldDB" id="J3LDM4"/>
<dbReference type="Proteomes" id="UP000006038">
    <property type="component" value="Unassembled WGS sequence"/>
</dbReference>
<accession>J3LDM4</accession>
<evidence type="ECO:0000256" key="1">
    <source>
        <dbReference type="SAM" id="MobiDB-lite"/>
    </source>
</evidence>
<evidence type="ECO:0000313" key="2">
    <source>
        <dbReference type="EnsemblPlants" id="OB02G27410.1"/>
    </source>
</evidence>
<dbReference type="EnsemblPlants" id="OB02G27410.1">
    <property type="protein sequence ID" value="OB02G27410.1"/>
    <property type="gene ID" value="OB02G27410"/>
</dbReference>
<dbReference type="PANTHER" id="PTHR34662:SF9">
    <property type="match status" value="1"/>
</dbReference>
<proteinExistence type="predicted"/>
<dbReference type="PANTHER" id="PTHR34662">
    <property type="entry name" value="OS04G0422700 PROTEIN"/>
    <property type="match status" value="1"/>
</dbReference>
<evidence type="ECO:0000313" key="3">
    <source>
        <dbReference type="Proteomes" id="UP000006038"/>
    </source>
</evidence>
<protein>
    <submittedName>
        <fullName evidence="2">Uncharacterized protein</fullName>
    </submittedName>
</protein>
<keyword evidence="3" id="KW-1185">Reference proteome</keyword>
<feature type="region of interest" description="Disordered" evidence="1">
    <location>
        <begin position="1"/>
        <end position="20"/>
    </location>
</feature>
<reference evidence="2" key="1">
    <citation type="submission" date="2013-04" db="UniProtKB">
        <authorList>
            <consortium name="EnsemblPlants"/>
        </authorList>
    </citation>
    <scope>IDENTIFICATION</scope>
</reference>
<name>J3LDM4_ORYBR</name>
<sequence>PAVPVPRGVTDTATILPMPTPGEKQQEVAAAAASARPGVVLTVVGLTMMASFWA</sequence>
<organism evidence="2">
    <name type="scientific">Oryza brachyantha</name>
    <name type="common">malo sina</name>
    <dbReference type="NCBI Taxonomy" id="4533"/>
    <lineage>
        <taxon>Eukaryota</taxon>
        <taxon>Viridiplantae</taxon>
        <taxon>Streptophyta</taxon>
        <taxon>Embryophyta</taxon>
        <taxon>Tracheophyta</taxon>
        <taxon>Spermatophyta</taxon>
        <taxon>Magnoliopsida</taxon>
        <taxon>Liliopsida</taxon>
        <taxon>Poales</taxon>
        <taxon>Poaceae</taxon>
        <taxon>BOP clade</taxon>
        <taxon>Oryzoideae</taxon>
        <taxon>Oryzeae</taxon>
        <taxon>Oryzinae</taxon>
        <taxon>Oryza</taxon>
    </lineage>
</organism>
<dbReference type="Gramene" id="OB02G27410.1">
    <property type="protein sequence ID" value="OB02G27410.1"/>
    <property type="gene ID" value="OB02G27410"/>
</dbReference>
<dbReference type="HOGENOM" id="CLU_3056636_0_0_1"/>